<feature type="transmembrane region" description="Helical" evidence="1">
    <location>
        <begin position="5"/>
        <end position="21"/>
    </location>
</feature>
<keyword evidence="1" id="KW-0812">Transmembrane</keyword>
<dbReference type="RefSeq" id="WP_307474144.1">
    <property type="nucleotide sequence ID" value="NZ_JAUSUB010000006.1"/>
</dbReference>
<protein>
    <submittedName>
        <fullName evidence="2">Uncharacterized membrane protein YsdA (DUF1294 family)</fullName>
    </submittedName>
</protein>
<dbReference type="Proteomes" id="UP001238088">
    <property type="component" value="Unassembled WGS sequence"/>
</dbReference>
<evidence type="ECO:0000313" key="2">
    <source>
        <dbReference type="EMBL" id="MDQ0270066.1"/>
    </source>
</evidence>
<dbReference type="EMBL" id="JAUSUB010000006">
    <property type="protein sequence ID" value="MDQ0270066.1"/>
    <property type="molecule type" value="Genomic_DNA"/>
</dbReference>
<sequence length="89" mass="10240">MLLLVIYLIVINIIGFFIMRADKERARKNEYRISENTLWTIALLLGAIGMTAGMKQFRHKTKHSQFKYGLPLLSIIDLALILYISVDLS</sequence>
<evidence type="ECO:0000313" key="3">
    <source>
        <dbReference type="Proteomes" id="UP001238088"/>
    </source>
</evidence>
<proteinExistence type="predicted"/>
<keyword evidence="3" id="KW-1185">Reference proteome</keyword>
<comment type="caution">
    <text evidence="2">The sequence shown here is derived from an EMBL/GenBank/DDBJ whole genome shotgun (WGS) entry which is preliminary data.</text>
</comment>
<feature type="transmembrane region" description="Helical" evidence="1">
    <location>
        <begin position="36"/>
        <end position="54"/>
    </location>
</feature>
<gene>
    <name evidence="2" type="ORF">J2S17_001938</name>
</gene>
<reference evidence="2 3" key="1">
    <citation type="submission" date="2023-07" db="EMBL/GenBank/DDBJ databases">
        <title>Genomic Encyclopedia of Type Strains, Phase IV (KMG-IV): sequencing the most valuable type-strain genomes for metagenomic binning, comparative biology and taxonomic classification.</title>
        <authorList>
            <person name="Goeker M."/>
        </authorList>
    </citation>
    <scope>NUCLEOTIDE SEQUENCE [LARGE SCALE GENOMIC DNA]</scope>
    <source>
        <strain evidence="2 3">DSM 23494</strain>
    </source>
</reference>
<evidence type="ECO:0000256" key="1">
    <source>
        <dbReference type="SAM" id="Phobius"/>
    </source>
</evidence>
<keyword evidence="1" id="KW-1133">Transmembrane helix</keyword>
<accession>A0ABU0AH68</accession>
<dbReference type="InterPro" id="IPR010718">
    <property type="entry name" value="DUF1294"/>
</dbReference>
<keyword evidence="1" id="KW-0472">Membrane</keyword>
<dbReference type="Pfam" id="PF06961">
    <property type="entry name" value="DUF1294"/>
    <property type="match status" value="1"/>
</dbReference>
<name>A0ABU0AH68_9BACI</name>
<organism evidence="2 3">
    <name type="scientific">Cytobacillus purgationiresistens</name>
    <dbReference type="NCBI Taxonomy" id="863449"/>
    <lineage>
        <taxon>Bacteria</taxon>
        <taxon>Bacillati</taxon>
        <taxon>Bacillota</taxon>
        <taxon>Bacilli</taxon>
        <taxon>Bacillales</taxon>
        <taxon>Bacillaceae</taxon>
        <taxon>Cytobacillus</taxon>
    </lineage>
</organism>
<feature type="transmembrane region" description="Helical" evidence="1">
    <location>
        <begin position="66"/>
        <end position="86"/>
    </location>
</feature>